<gene>
    <name evidence="1" type="ORF">LCGC14_3143880</name>
</gene>
<name>A0A0F8VW72_9ZZZZ</name>
<organism evidence="1">
    <name type="scientific">marine sediment metagenome</name>
    <dbReference type="NCBI Taxonomy" id="412755"/>
    <lineage>
        <taxon>unclassified sequences</taxon>
        <taxon>metagenomes</taxon>
        <taxon>ecological metagenomes</taxon>
    </lineage>
</organism>
<feature type="non-terminal residue" evidence="1">
    <location>
        <position position="1"/>
    </location>
</feature>
<sequence length="157" mass="18056">IMQSCLSVAELFQDDEHGIHWQRFLQRLSFSVAMDLRERQTAEDGLSGWPVDEVEPDEVTAQITYQDLRRECGAEAGFGRDSRAWSHEQSKLIEFSVQNGYRTYWAPPIMEGQKEPWDWSFNKPVAELVLEANVHKYDLPADCGSIVEEFTYQGALP</sequence>
<protein>
    <submittedName>
        <fullName evidence="1">Uncharacterized protein</fullName>
    </submittedName>
</protein>
<accession>A0A0F8VW72</accession>
<proteinExistence type="predicted"/>
<reference evidence="1" key="1">
    <citation type="journal article" date="2015" name="Nature">
        <title>Complex archaea that bridge the gap between prokaryotes and eukaryotes.</title>
        <authorList>
            <person name="Spang A."/>
            <person name="Saw J.H."/>
            <person name="Jorgensen S.L."/>
            <person name="Zaremba-Niedzwiedzka K."/>
            <person name="Martijn J."/>
            <person name="Lind A.E."/>
            <person name="van Eijk R."/>
            <person name="Schleper C."/>
            <person name="Guy L."/>
            <person name="Ettema T.J."/>
        </authorList>
    </citation>
    <scope>NUCLEOTIDE SEQUENCE</scope>
</reference>
<dbReference type="EMBL" id="LAZR01069004">
    <property type="protein sequence ID" value="KKK48562.1"/>
    <property type="molecule type" value="Genomic_DNA"/>
</dbReference>
<dbReference type="AlphaFoldDB" id="A0A0F8VW72"/>
<comment type="caution">
    <text evidence="1">The sequence shown here is derived from an EMBL/GenBank/DDBJ whole genome shotgun (WGS) entry which is preliminary data.</text>
</comment>
<evidence type="ECO:0000313" key="1">
    <source>
        <dbReference type="EMBL" id="KKK48562.1"/>
    </source>
</evidence>